<dbReference type="Proteomes" id="UP000176998">
    <property type="component" value="Unassembled WGS sequence"/>
</dbReference>
<name>A0A1G4B7U5_9PEZI</name>
<reference evidence="2 3" key="1">
    <citation type="submission" date="2016-09" db="EMBL/GenBank/DDBJ databases">
        <authorList>
            <person name="Capua I."/>
            <person name="De Benedictis P."/>
            <person name="Joannis T."/>
            <person name="Lombin L.H."/>
            <person name="Cattoli G."/>
        </authorList>
    </citation>
    <scope>NUCLEOTIDE SEQUENCE [LARGE SCALE GENOMIC DNA]</scope>
    <source>
        <strain evidence="2 3">IMI 309357</strain>
    </source>
</reference>
<dbReference type="GeneID" id="34560393"/>
<proteinExistence type="predicted"/>
<evidence type="ECO:0000313" key="3">
    <source>
        <dbReference type="Proteomes" id="UP000176998"/>
    </source>
</evidence>
<dbReference type="AlphaFoldDB" id="A0A1G4B7U5"/>
<comment type="caution">
    <text evidence="2">The sequence shown here is derived from an EMBL/GenBank/DDBJ whole genome shotgun (WGS) entry which is preliminary data.</text>
</comment>
<dbReference type="EMBL" id="MJBS01000057">
    <property type="protein sequence ID" value="OHE97464.1"/>
    <property type="molecule type" value="Genomic_DNA"/>
</dbReference>
<evidence type="ECO:0000313" key="2">
    <source>
        <dbReference type="EMBL" id="OHE97464.1"/>
    </source>
</evidence>
<evidence type="ECO:0000256" key="1">
    <source>
        <dbReference type="SAM" id="MobiDB-lite"/>
    </source>
</evidence>
<protein>
    <submittedName>
        <fullName evidence="2">Uncharacterized protein</fullName>
    </submittedName>
</protein>
<accession>A0A1G4B7U5</accession>
<keyword evidence="3" id="KW-1185">Reference proteome</keyword>
<dbReference type="RefSeq" id="XP_022474617.1">
    <property type="nucleotide sequence ID" value="XM_022618883.1"/>
</dbReference>
<sequence>MDEALTSPRRRRFRNSTMILMGATAAVFAILLVVALAFTDKPNRDQSNDSPNNSDFGTPVAYQVHTIMVAANNEELQGLPKVMEATISVSRCPSVVTHPSVAPVNTGDQFSFHVAPKNFAQRQTYDRRSGRERSGNLASM</sequence>
<gene>
    <name evidence="2" type="ORF">CORC01_07246</name>
</gene>
<organism evidence="2 3">
    <name type="scientific">Colletotrichum orchidophilum</name>
    <dbReference type="NCBI Taxonomy" id="1209926"/>
    <lineage>
        <taxon>Eukaryota</taxon>
        <taxon>Fungi</taxon>
        <taxon>Dikarya</taxon>
        <taxon>Ascomycota</taxon>
        <taxon>Pezizomycotina</taxon>
        <taxon>Sordariomycetes</taxon>
        <taxon>Hypocreomycetidae</taxon>
        <taxon>Glomerellales</taxon>
        <taxon>Glomerellaceae</taxon>
        <taxon>Colletotrichum</taxon>
    </lineage>
</organism>
<feature type="region of interest" description="Disordered" evidence="1">
    <location>
        <begin position="121"/>
        <end position="140"/>
    </location>
</feature>
<feature type="compositionally biased region" description="Basic and acidic residues" evidence="1">
    <location>
        <begin position="124"/>
        <end position="134"/>
    </location>
</feature>